<reference evidence="1 2" key="1">
    <citation type="submission" date="2024-04" db="EMBL/GenBank/DDBJ databases">
        <authorList>
            <person name="Fracassetti M."/>
        </authorList>
    </citation>
    <scope>NUCLEOTIDE SEQUENCE [LARGE SCALE GENOMIC DNA]</scope>
</reference>
<protein>
    <submittedName>
        <fullName evidence="1">Uncharacterized protein</fullName>
    </submittedName>
</protein>
<dbReference type="Proteomes" id="UP001497516">
    <property type="component" value="Chromosome 3"/>
</dbReference>
<accession>A0AAV2DSU4</accession>
<sequence>MTSEVGLENIGRSRVAVSLVDGPASALYLPISDGFPPHKALPLSPAGNLKNRSTTFPANFSGLGKSFQSMSCHDNICFIRPISLLYSQCCFPFIGGGMRMVVRISFPFSPAFEISP</sequence>
<name>A0AAV2DSU4_9ROSI</name>
<dbReference type="AlphaFoldDB" id="A0AAV2DSU4"/>
<keyword evidence="2" id="KW-1185">Reference proteome</keyword>
<proteinExistence type="predicted"/>
<organism evidence="1 2">
    <name type="scientific">Linum trigynum</name>
    <dbReference type="NCBI Taxonomy" id="586398"/>
    <lineage>
        <taxon>Eukaryota</taxon>
        <taxon>Viridiplantae</taxon>
        <taxon>Streptophyta</taxon>
        <taxon>Embryophyta</taxon>
        <taxon>Tracheophyta</taxon>
        <taxon>Spermatophyta</taxon>
        <taxon>Magnoliopsida</taxon>
        <taxon>eudicotyledons</taxon>
        <taxon>Gunneridae</taxon>
        <taxon>Pentapetalae</taxon>
        <taxon>rosids</taxon>
        <taxon>fabids</taxon>
        <taxon>Malpighiales</taxon>
        <taxon>Linaceae</taxon>
        <taxon>Linum</taxon>
    </lineage>
</organism>
<gene>
    <name evidence="1" type="ORF">LTRI10_LOCUS18205</name>
</gene>
<dbReference type="EMBL" id="OZ034816">
    <property type="protein sequence ID" value="CAL1376478.1"/>
    <property type="molecule type" value="Genomic_DNA"/>
</dbReference>
<evidence type="ECO:0000313" key="2">
    <source>
        <dbReference type="Proteomes" id="UP001497516"/>
    </source>
</evidence>
<evidence type="ECO:0000313" key="1">
    <source>
        <dbReference type="EMBL" id="CAL1376478.1"/>
    </source>
</evidence>